<organism evidence="9 10">
    <name type="scientific">Catenaria anguillulae PL171</name>
    <dbReference type="NCBI Taxonomy" id="765915"/>
    <lineage>
        <taxon>Eukaryota</taxon>
        <taxon>Fungi</taxon>
        <taxon>Fungi incertae sedis</taxon>
        <taxon>Blastocladiomycota</taxon>
        <taxon>Blastocladiomycetes</taxon>
        <taxon>Blastocladiales</taxon>
        <taxon>Catenariaceae</taxon>
        <taxon>Catenaria</taxon>
    </lineage>
</organism>
<feature type="binding site" evidence="6">
    <location>
        <position position="51"/>
    </location>
    <ligand>
        <name>ATP</name>
        <dbReference type="ChEBI" id="CHEBI:30616"/>
    </ligand>
</feature>
<dbReference type="PROSITE" id="PS50011">
    <property type="entry name" value="PROTEIN_KINASE_DOM"/>
    <property type="match status" value="1"/>
</dbReference>
<dbReference type="Gene3D" id="1.10.510.10">
    <property type="entry name" value="Transferase(Phosphotransferase) domain 1"/>
    <property type="match status" value="1"/>
</dbReference>
<keyword evidence="1 7" id="KW-0723">Serine/threonine-protein kinase</keyword>
<dbReference type="InterPro" id="IPR000719">
    <property type="entry name" value="Prot_kinase_dom"/>
</dbReference>
<proteinExistence type="inferred from homology"/>
<feature type="non-terminal residue" evidence="9">
    <location>
        <position position="1"/>
    </location>
</feature>
<dbReference type="SMART" id="SM00220">
    <property type="entry name" value="S_TKc"/>
    <property type="match status" value="1"/>
</dbReference>
<dbReference type="AlphaFoldDB" id="A0A1Y2HT32"/>
<evidence type="ECO:0000313" key="10">
    <source>
        <dbReference type="Proteomes" id="UP000193411"/>
    </source>
</evidence>
<keyword evidence="10" id="KW-1185">Reference proteome</keyword>
<evidence type="ECO:0000256" key="5">
    <source>
        <dbReference type="ARBA" id="ARBA00022840"/>
    </source>
</evidence>
<dbReference type="GO" id="GO:0005524">
    <property type="term" value="F:ATP binding"/>
    <property type="evidence" value="ECO:0007669"/>
    <property type="project" value="UniProtKB-UniRule"/>
</dbReference>
<name>A0A1Y2HT32_9FUNG</name>
<dbReference type="STRING" id="765915.A0A1Y2HT32"/>
<accession>A0A1Y2HT32</accession>
<evidence type="ECO:0000256" key="1">
    <source>
        <dbReference type="ARBA" id="ARBA00022527"/>
    </source>
</evidence>
<dbReference type="InterPro" id="IPR008271">
    <property type="entry name" value="Ser/Thr_kinase_AS"/>
</dbReference>
<dbReference type="GO" id="GO:0007165">
    <property type="term" value="P:signal transduction"/>
    <property type="evidence" value="ECO:0007669"/>
    <property type="project" value="TreeGrafter"/>
</dbReference>
<dbReference type="GO" id="GO:0005737">
    <property type="term" value="C:cytoplasm"/>
    <property type="evidence" value="ECO:0007669"/>
    <property type="project" value="TreeGrafter"/>
</dbReference>
<dbReference type="PANTHER" id="PTHR43895">
    <property type="entry name" value="CALCIUM/CALMODULIN-DEPENDENT PROTEIN KINASE KINASE-RELATED"/>
    <property type="match status" value="1"/>
</dbReference>
<comment type="similarity">
    <text evidence="7">Belongs to the protein kinase superfamily.</text>
</comment>
<dbReference type="Pfam" id="PF00069">
    <property type="entry name" value="Pkinase"/>
    <property type="match status" value="1"/>
</dbReference>
<feature type="domain" description="Protein kinase" evidence="8">
    <location>
        <begin position="22"/>
        <end position="309"/>
    </location>
</feature>
<evidence type="ECO:0000313" key="9">
    <source>
        <dbReference type="EMBL" id="ORZ36873.1"/>
    </source>
</evidence>
<dbReference type="PANTHER" id="PTHR43895:SF150">
    <property type="entry name" value="SERINE_THREONINE-PROTEIN KINASE STK11"/>
    <property type="match status" value="1"/>
</dbReference>
<dbReference type="EMBL" id="MCFL01000015">
    <property type="protein sequence ID" value="ORZ36873.1"/>
    <property type="molecule type" value="Genomic_DNA"/>
</dbReference>
<dbReference type="InterPro" id="IPR011009">
    <property type="entry name" value="Kinase-like_dom_sf"/>
</dbReference>
<evidence type="ECO:0000256" key="2">
    <source>
        <dbReference type="ARBA" id="ARBA00022679"/>
    </source>
</evidence>
<dbReference type="Proteomes" id="UP000193411">
    <property type="component" value="Unassembled WGS sequence"/>
</dbReference>
<comment type="caution">
    <text evidence="9">The sequence shown here is derived from an EMBL/GenBank/DDBJ whole genome shotgun (WGS) entry which is preliminary data.</text>
</comment>
<dbReference type="InterPro" id="IPR017441">
    <property type="entry name" value="Protein_kinase_ATP_BS"/>
</dbReference>
<sequence>VVESTVETLAHNPNGTTRLNQYLVHKYLGQGSYGTVYQATNLDTGIEYAIKEFSLSFLRRTLWSLIQRHPNARRSTPATPTAASGAAAAADAQLRHEIAVLKRLHHPHCVKLHEVLDDPDNDALYMVIDLCPNGPVWRVDRVAGQAAVRLAPVIARKYFTDILLGVEYLHAHGIYHHDLKPANLLLTADDQVKIVDFGIAEMLKHPGKSTSSSASSRRRMPTQSTLAAASDVWSMGVVLYMMLFGRLPFFSPILIHLYRAIAHDDPPLLVAPHATTQVSADAIDLLTGLLAKNPRDRISLDRIRAHPWISDHGRIVLPTRDENVAVVEGVSEADVQLAV</sequence>
<dbReference type="PROSITE" id="PS00107">
    <property type="entry name" value="PROTEIN_KINASE_ATP"/>
    <property type="match status" value="1"/>
</dbReference>
<evidence type="ECO:0000259" key="8">
    <source>
        <dbReference type="PROSITE" id="PS50011"/>
    </source>
</evidence>
<dbReference type="PROSITE" id="PS00108">
    <property type="entry name" value="PROTEIN_KINASE_ST"/>
    <property type="match status" value="1"/>
</dbReference>
<dbReference type="OrthoDB" id="68483at2759"/>
<dbReference type="SUPFAM" id="SSF56112">
    <property type="entry name" value="Protein kinase-like (PK-like)"/>
    <property type="match status" value="1"/>
</dbReference>
<dbReference type="GO" id="GO:0004674">
    <property type="term" value="F:protein serine/threonine kinase activity"/>
    <property type="evidence" value="ECO:0007669"/>
    <property type="project" value="UniProtKB-KW"/>
</dbReference>
<keyword evidence="4 9" id="KW-0418">Kinase</keyword>
<dbReference type="CDD" id="cd14008">
    <property type="entry name" value="STKc_LKB1_CaMKK"/>
    <property type="match status" value="1"/>
</dbReference>
<keyword evidence="5 6" id="KW-0067">ATP-binding</keyword>
<evidence type="ECO:0000256" key="3">
    <source>
        <dbReference type="ARBA" id="ARBA00022741"/>
    </source>
</evidence>
<gene>
    <name evidence="9" type="ORF">BCR44DRAFT_1370412</name>
</gene>
<evidence type="ECO:0000256" key="4">
    <source>
        <dbReference type="ARBA" id="ARBA00022777"/>
    </source>
</evidence>
<evidence type="ECO:0000256" key="6">
    <source>
        <dbReference type="PROSITE-ProRule" id="PRU10141"/>
    </source>
</evidence>
<dbReference type="Gene3D" id="3.30.200.20">
    <property type="entry name" value="Phosphorylase Kinase, domain 1"/>
    <property type="match status" value="1"/>
</dbReference>
<protein>
    <submittedName>
        <fullName evidence="9">Kinase-like domain-containing protein</fullName>
    </submittedName>
</protein>
<keyword evidence="2" id="KW-0808">Transferase</keyword>
<reference evidence="9 10" key="1">
    <citation type="submission" date="2016-07" db="EMBL/GenBank/DDBJ databases">
        <title>Pervasive Adenine N6-methylation of Active Genes in Fungi.</title>
        <authorList>
            <consortium name="DOE Joint Genome Institute"/>
            <person name="Mondo S.J."/>
            <person name="Dannebaum R.O."/>
            <person name="Kuo R.C."/>
            <person name="Labutti K."/>
            <person name="Haridas S."/>
            <person name="Kuo A."/>
            <person name="Salamov A."/>
            <person name="Ahrendt S.R."/>
            <person name="Lipzen A."/>
            <person name="Sullivan W."/>
            <person name="Andreopoulos W.B."/>
            <person name="Clum A."/>
            <person name="Lindquist E."/>
            <person name="Daum C."/>
            <person name="Ramamoorthy G.K."/>
            <person name="Gryganskyi A."/>
            <person name="Culley D."/>
            <person name="Magnuson J.K."/>
            <person name="James T.Y."/>
            <person name="O'Malley M.A."/>
            <person name="Stajich J.E."/>
            <person name="Spatafora J.W."/>
            <person name="Visel A."/>
            <person name="Grigoriev I.V."/>
        </authorList>
    </citation>
    <scope>NUCLEOTIDE SEQUENCE [LARGE SCALE GENOMIC DNA]</scope>
    <source>
        <strain evidence="9 10">PL171</strain>
    </source>
</reference>
<evidence type="ECO:0000256" key="7">
    <source>
        <dbReference type="RuleBase" id="RU000304"/>
    </source>
</evidence>
<keyword evidence="3 6" id="KW-0547">Nucleotide-binding</keyword>
<feature type="non-terminal residue" evidence="9">
    <location>
        <position position="339"/>
    </location>
</feature>